<evidence type="ECO:0000313" key="2">
    <source>
        <dbReference type="Proteomes" id="UP001176961"/>
    </source>
</evidence>
<organism evidence="1 2">
    <name type="scientific">Cylicocyclus nassatus</name>
    <name type="common">Nematode worm</name>
    <dbReference type="NCBI Taxonomy" id="53992"/>
    <lineage>
        <taxon>Eukaryota</taxon>
        <taxon>Metazoa</taxon>
        <taxon>Ecdysozoa</taxon>
        <taxon>Nematoda</taxon>
        <taxon>Chromadorea</taxon>
        <taxon>Rhabditida</taxon>
        <taxon>Rhabditina</taxon>
        <taxon>Rhabditomorpha</taxon>
        <taxon>Strongyloidea</taxon>
        <taxon>Strongylidae</taxon>
        <taxon>Cylicocyclus</taxon>
    </lineage>
</organism>
<reference evidence="1" key="1">
    <citation type="submission" date="2023-07" db="EMBL/GenBank/DDBJ databases">
        <authorList>
            <consortium name="CYATHOMIX"/>
        </authorList>
    </citation>
    <scope>NUCLEOTIDE SEQUENCE</scope>
    <source>
        <strain evidence="1">N/A</strain>
    </source>
</reference>
<comment type="caution">
    <text evidence="1">The sequence shown here is derived from an EMBL/GenBank/DDBJ whole genome shotgun (WGS) entry which is preliminary data.</text>
</comment>
<gene>
    <name evidence="1" type="ORF">CYNAS_LOCUS15158</name>
</gene>
<accession>A0AA36H313</accession>
<name>A0AA36H313_CYLNA</name>
<proteinExistence type="predicted"/>
<dbReference type="EMBL" id="CATQJL010000305">
    <property type="protein sequence ID" value="CAJ0603175.1"/>
    <property type="molecule type" value="Genomic_DNA"/>
</dbReference>
<protein>
    <submittedName>
        <fullName evidence="1">Uncharacterized protein</fullName>
    </submittedName>
</protein>
<evidence type="ECO:0000313" key="1">
    <source>
        <dbReference type="EMBL" id="CAJ0603175.1"/>
    </source>
</evidence>
<sequence length="104" mass="12193">MLSRMTSFMIMRFCIWCKHFRLSIASRPRLVMGCCIDSLDVNYIAPCMLALMWLTKMPENRNRRCNRLFSSLPVLEQCRLLFEALRMSLEACCVLKYASKCPLT</sequence>
<keyword evidence="2" id="KW-1185">Reference proteome</keyword>
<dbReference type="Proteomes" id="UP001176961">
    <property type="component" value="Unassembled WGS sequence"/>
</dbReference>
<dbReference type="AlphaFoldDB" id="A0AA36H313"/>